<evidence type="ECO:0000313" key="2">
    <source>
        <dbReference type="EMBL" id="CAB4751371.1"/>
    </source>
</evidence>
<gene>
    <name evidence="1" type="ORF">UFOPK2625_00020</name>
    <name evidence="2" type="ORF">UFOPK2809_00917</name>
</gene>
<proteinExistence type="predicted"/>
<dbReference type="AlphaFoldDB" id="A0A6J6P0R9"/>
<evidence type="ECO:0000313" key="1">
    <source>
        <dbReference type="EMBL" id="CAB4691862.1"/>
    </source>
</evidence>
<sequence length="60" mass="6278">MGMVSACATDGMAPSDRVSAAMVVTAMRGVIRMPPSIDVARTGIGVERCPFVLAQRPTLE</sequence>
<dbReference type="EMBL" id="CAEZZA010000120">
    <property type="protein sequence ID" value="CAB4751371.1"/>
    <property type="molecule type" value="Genomic_DNA"/>
</dbReference>
<reference evidence="1" key="1">
    <citation type="submission" date="2020-05" db="EMBL/GenBank/DDBJ databases">
        <authorList>
            <person name="Chiriac C."/>
            <person name="Salcher M."/>
            <person name="Ghai R."/>
            <person name="Kavagutti S V."/>
        </authorList>
    </citation>
    <scope>NUCLEOTIDE SEQUENCE</scope>
</reference>
<organism evidence="1">
    <name type="scientific">freshwater metagenome</name>
    <dbReference type="NCBI Taxonomy" id="449393"/>
    <lineage>
        <taxon>unclassified sequences</taxon>
        <taxon>metagenomes</taxon>
        <taxon>ecological metagenomes</taxon>
    </lineage>
</organism>
<accession>A0A6J6P0R9</accession>
<name>A0A6J6P0R9_9ZZZZ</name>
<protein>
    <submittedName>
        <fullName evidence="1">Unannotated protein</fullName>
    </submittedName>
</protein>
<dbReference type="EMBL" id="CAEZXZ010000001">
    <property type="protein sequence ID" value="CAB4691862.1"/>
    <property type="molecule type" value="Genomic_DNA"/>
</dbReference>